<dbReference type="EMBL" id="OX458932">
    <property type="protein sequence ID" value="CAI9084820.1"/>
    <property type="molecule type" value="Genomic_DNA"/>
</dbReference>
<name>A0ABM9IAZ9_9BACT</name>
<dbReference type="Proteomes" id="UP001161497">
    <property type="component" value="Chromosome"/>
</dbReference>
<keyword evidence="2" id="KW-1185">Reference proteome</keyword>
<evidence type="ECO:0000313" key="2">
    <source>
        <dbReference type="Proteomes" id="UP001161497"/>
    </source>
</evidence>
<gene>
    <name evidence="1" type="ORF">MFUM_0428</name>
</gene>
<accession>A0ABM9IAZ9</accession>
<protein>
    <submittedName>
        <fullName evidence="1">Uncharacterized protein</fullName>
    </submittedName>
</protein>
<organism evidence="1 2">
    <name type="scientific">Candidatus Methylacidiphilum fumarolicum</name>
    <dbReference type="NCBI Taxonomy" id="591154"/>
    <lineage>
        <taxon>Bacteria</taxon>
        <taxon>Pseudomonadati</taxon>
        <taxon>Verrucomicrobiota</taxon>
        <taxon>Methylacidiphilae</taxon>
        <taxon>Methylacidiphilales</taxon>
        <taxon>Methylacidiphilaceae</taxon>
        <taxon>Methylacidiphilum (ex Ratnadevi et al. 2023)</taxon>
    </lineage>
</organism>
<proteinExistence type="predicted"/>
<sequence>MRSWAVSIAFRLHPLFRQEEVTLKYEWDKLSQLPFGFIHYSDRAHMLTKGGVIYGVSIAFRLHPLFRLKGRLHQLKAEKEVSIAFRLHPLFRLRSSNILIIKK</sequence>
<evidence type="ECO:0000313" key="1">
    <source>
        <dbReference type="EMBL" id="CAI9084820.1"/>
    </source>
</evidence>
<reference evidence="1" key="1">
    <citation type="submission" date="2023-03" db="EMBL/GenBank/DDBJ databases">
        <authorList>
            <person name="Cremers G."/>
            <person name="Picone N."/>
        </authorList>
    </citation>
    <scope>NUCLEOTIDE SEQUENCE</scope>
    <source>
        <strain evidence="1">Sample_alias</strain>
    </source>
</reference>